<feature type="transmembrane region" description="Helical" evidence="2">
    <location>
        <begin position="122"/>
        <end position="140"/>
    </location>
</feature>
<gene>
    <name evidence="3" type="ORF">JOC74_004047</name>
</gene>
<keyword evidence="2" id="KW-0472">Membrane</keyword>
<keyword evidence="2" id="KW-0812">Transmembrane</keyword>
<organism evidence="3 4">
    <name type="scientific">Bacillus capparidis</name>
    <dbReference type="NCBI Taxonomy" id="1840411"/>
    <lineage>
        <taxon>Bacteria</taxon>
        <taxon>Bacillati</taxon>
        <taxon>Bacillota</taxon>
        <taxon>Bacilli</taxon>
        <taxon>Bacillales</taxon>
        <taxon>Bacillaceae</taxon>
        <taxon>Bacillus</taxon>
    </lineage>
</organism>
<dbReference type="EMBL" id="JAFDST010000006">
    <property type="protein sequence ID" value="MBP1083519.1"/>
    <property type="molecule type" value="Genomic_DNA"/>
</dbReference>
<proteinExistence type="predicted"/>
<comment type="caution">
    <text evidence="3">The sequence shown here is derived from an EMBL/GenBank/DDBJ whole genome shotgun (WGS) entry which is preliminary data.</text>
</comment>
<name>A0ABS4D1L2_9BACI</name>
<keyword evidence="4" id="KW-1185">Reference proteome</keyword>
<accession>A0ABS4D1L2</accession>
<evidence type="ECO:0000313" key="3">
    <source>
        <dbReference type="EMBL" id="MBP1083519.1"/>
    </source>
</evidence>
<feature type="transmembrane region" description="Helical" evidence="2">
    <location>
        <begin position="6"/>
        <end position="23"/>
    </location>
</feature>
<dbReference type="Proteomes" id="UP000674416">
    <property type="component" value="Unassembled WGS sequence"/>
</dbReference>
<feature type="transmembrane region" description="Helical" evidence="2">
    <location>
        <begin position="35"/>
        <end position="53"/>
    </location>
</feature>
<dbReference type="RefSeq" id="WP_211086289.1">
    <property type="nucleotide sequence ID" value="NZ_JAFDST010000006.1"/>
</dbReference>
<feature type="region of interest" description="Disordered" evidence="1">
    <location>
        <begin position="150"/>
        <end position="174"/>
    </location>
</feature>
<keyword evidence="2" id="KW-1133">Transmembrane helix</keyword>
<reference evidence="3 4" key="1">
    <citation type="submission" date="2021-01" db="EMBL/GenBank/DDBJ databases">
        <title>Genomic Encyclopedia of Type Strains, Phase IV (KMG-IV): sequencing the most valuable type-strain genomes for metagenomic binning, comparative biology and taxonomic classification.</title>
        <authorList>
            <person name="Goeker M."/>
        </authorList>
    </citation>
    <scope>NUCLEOTIDE SEQUENCE [LARGE SCALE GENOMIC DNA]</scope>
    <source>
        <strain evidence="3 4">DSM 103394</strain>
    </source>
</reference>
<protein>
    <submittedName>
        <fullName evidence="3">Uncharacterized protein</fullName>
    </submittedName>
</protein>
<evidence type="ECO:0000313" key="4">
    <source>
        <dbReference type="Proteomes" id="UP000674416"/>
    </source>
</evidence>
<sequence>MLVMIVMFVLFLVLALVVFQYLTSLFKIFPKVSKVIELGGYFLLLVSVAWALITNSFGDTQNYITDEKLNILWQFEGDKLRYLEDQDFDKLLEEHNQLVSNWHYLFTGTEYALYQESLAKQISYWLVAGSTIFIAVGRWGEILNKKVNENNNKIPSNRKRRRHMRKLNKKRFPS</sequence>
<feature type="compositionally biased region" description="Basic residues" evidence="1">
    <location>
        <begin position="156"/>
        <end position="174"/>
    </location>
</feature>
<evidence type="ECO:0000256" key="2">
    <source>
        <dbReference type="SAM" id="Phobius"/>
    </source>
</evidence>
<evidence type="ECO:0000256" key="1">
    <source>
        <dbReference type="SAM" id="MobiDB-lite"/>
    </source>
</evidence>